<evidence type="ECO:0000313" key="3">
    <source>
        <dbReference type="Proteomes" id="UP000034749"/>
    </source>
</evidence>
<comment type="caution">
    <text evidence="2">The sequence shown here is derived from an EMBL/GenBank/DDBJ whole genome shotgun (WGS) entry which is preliminary data.</text>
</comment>
<sequence length="150" mass="16700">MPKKIKIIVIIIGILMLVFSILVSTGVIKIGTDTLNPYVIENPVAKEDINWTFTEKTESDGLNPPRNEVTLQIKDKTYTAGIYEGSCSVTNTELLINQISSATCWWAGDGVELGVFIQDKKLVLKRKPIDEGSAEYPSFVSKFETFLELN</sequence>
<dbReference type="Proteomes" id="UP000034749">
    <property type="component" value="Unassembled WGS sequence"/>
</dbReference>
<reference evidence="2 3" key="1">
    <citation type="journal article" date="2015" name="Nature">
        <title>rRNA introns, odd ribosomes, and small enigmatic genomes across a large radiation of phyla.</title>
        <authorList>
            <person name="Brown C.T."/>
            <person name="Hug L.A."/>
            <person name="Thomas B.C."/>
            <person name="Sharon I."/>
            <person name="Castelle C.J."/>
            <person name="Singh A."/>
            <person name="Wilkins M.J."/>
            <person name="Williams K.H."/>
            <person name="Banfield J.F."/>
        </authorList>
    </citation>
    <scope>NUCLEOTIDE SEQUENCE [LARGE SCALE GENOMIC DNA]</scope>
</reference>
<gene>
    <name evidence="2" type="ORF">UU24_C0014G0002</name>
</gene>
<feature type="transmembrane region" description="Helical" evidence="1">
    <location>
        <begin position="7"/>
        <end position="28"/>
    </location>
</feature>
<keyword evidence="1" id="KW-1133">Transmembrane helix</keyword>
<name>A0A0G0W4S0_9BACT</name>
<evidence type="ECO:0000256" key="1">
    <source>
        <dbReference type="SAM" id="Phobius"/>
    </source>
</evidence>
<dbReference type="EMBL" id="LBZW01000014">
    <property type="protein sequence ID" value="KKR79230.1"/>
    <property type="molecule type" value="Genomic_DNA"/>
</dbReference>
<keyword evidence="1" id="KW-0472">Membrane</keyword>
<organism evidence="2 3">
    <name type="scientific">Candidatus Nomurabacteria bacterium GW2011_GWA2_40_9</name>
    <dbReference type="NCBI Taxonomy" id="1618734"/>
    <lineage>
        <taxon>Bacteria</taxon>
        <taxon>Candidatus Nomuraibacteriota</taxon>
    </lineage>
</organism>
<evidence type="ECO:0000313" key="2">
    <source>
        <dbReference type="EMBL" id="KKR79230.1"/>
    </source>
</evidence>
<keyword evidence="1" id="KW-0812">Transmembrane</keyword>
<protein>
    <submittedName>
        <fullName evidence="2">Uncharacterized protein</fullName>
    </submittedName>
</protein>
<dbReference type="AlphaFoldDB" id="A0A0G0W4S0"/>
<accession>A0A0G0W4S0</accession>
<proteinExistence type="predicted"/>